<dbReference type="AlphaFoldDB" id="A0A7S1V7I4"/>
<dbReference type="InterPro" id="IPR041667">
    <property type="entry name" value="Cupin_8"/>
</dbReference>
<sequence length="501" mass="52403">MDLLLLTGMAVCVAGIPVSENNPTLELSCETLVPTRAGDTTLPGCADTSLSLSDCLTLPGISPVSVYPSKYTGGGPLTSSLAPCVDRHCAGDSCAASHDEPCLDLGRPAVFRRGSFGGGWSVQAIEATLRASPSPVQQWTVWQNTHPTCVGFYYESSASKVVRVPPSRPTPPALYEQLTLPAPDAVARVLSAPTNGTVAMVSMHVNEAFADESLAAIVADIARDFPLLDAGAARGDTDLNANLWLSSDGALTLPHYDTHANLNAQVSGSKRWFLAPPDEGAADALGVHPFVSTRAGQARTAFVPIDAGLHVVDTEPGDVLYIPPSWWHSVQTRGGPAVNVNAWSRTTADDASDAMSQTLMGGGQPTAEHFIAVAVATVNAMGSDERTAVGRRIELRYRGYPGVPPLLVLGTSDKPGASTTSLASSDVCVKRRIPHESRAASAGASIVASVSTLDREARVAWLASALEVITTSALQLDGSDVAAHTVLQTMDSCLFSRKTLK</sequence>
<dbReference type="PANTHER" id="PTHR12461">
    <property type="entry name" value="HYPOXIA-INDUCIBLE FACTOR 1 ALPHA INHIBITOR-RELATED"/>
    <property type="match status" value="1"/>
</dbReference>
<name>A0A7S1V7I4_9EUKA</name>
<protein>
    <recommendedName>
        <fullName evidence="2">JmjC domain-containing protein</fullName>
    </recommendedName>
</protein>
<dbReference type="PROSITE" id="PS51184">
    <property type="entry name" value="JMJC"/>
    <property type="match status" value="1"/>
</dbReference>
<keyword evidence="1" id="KW-0732">Signal</keyword>
<dbReference type="SMART" id="SM00558">
    <property type="entry name" value="JmjC"/>
    <property type="match status" value="1"/>
</dbReference>
<dbReference type="InterPro" id="IPR003347">
    <property type="entry name" value="JmjC_dom"/>
</dbReference>
<dbReference type="PANTHER" id="PTHR12461:SF105">
    <property type="entry name" value="HYPOXIA-INDUCIBLE FACTOR 1-ALPHA INHIBITOR"/>
    <property type="match status" value="1"/>
</dbReference>
<feature type="signal peptide" evidence="1">
    <location>
        <begin position="1"/>
        <end position="15"/>
    </location>
</feature>
<feature type="domain" description="JmjC" evidence="2">
    <location>
        <begin position="207"/>
        <end position="359"/>
    </location>
</feature>
<dbReference type="SUPFAM" id="SSF51197">
    <property type="entry name" value="Clavaminate synthase-like"/>
    <property type="match status" value="1"/>
</dbReference>
<feature type="chain" id="PRO_5030648495" description="JmjC domain-containing protein" evidence="1">
    <location>
        <begin position="16"/>
        <end position="501"/>
    </location>
</feature>
<accession>A0A7S1V7I4</accession>
<dbReference type="EMBL" id="HBGL01003401">
    <property type="protein sequence ID" value="CAD9290192.1"/>
    <property type="molecule type" value="Transcribed_RNA"/>
</dbReference>
<proteinExistence type="predicted"/>
<gene>
    <name evidence="3" type="ORF">SSP0437_LOCUS2604</name>
</gene>
<dbReference type="Gene3D" id="2.60.120.650">
    <property type="entry name" value="Cupin"/>
    <property type="match status" value="1"/>
</dbReference>
<reference evidence="3" key="1">
    <citation type="submission" date="2021-01" db="EMBL/GenBank/DDBJ databases">
        <authorList>
            <person name="Corre E."/>
            <person name="Pelletier E."/>
            <person name="Niang G."/>
            <person name="Scheremetjew M."/>
            <person name="Finn R."/>
            <person name="Kale V."/>
            <person name="Holt S."/>
            <person name="Cochrane G."/>
            <person name="Meng A."/>
            <person name="Brown T."/>
            <person name="Cohen L."/>
        </authorList>
    </citation>
    <scope>NUCLEOTIDE SEQUENCE</scope>
    <source>
        <strain evidence="3">ATCC 50979</strain>
    </source>
</reference>
<organism evidence="3">
    <name type="scientific">Sexangularia sp. CB-2014</name>
    <dbReference type="NCBI Taxonomy" id="1486929"/>
    <lineage>
        <taxon>Eukaryota</taxon>
        <taxon>Amoebozoa</taxon>
        <taxon>Tubulinea</taxon>
        <taxon>Elardia</taxon>
        <taxon>Arcellinida</taxon>
        <taxon>Arcellinida incertae sedis</taxon>
        <taxon>Sexangularia</taxon>
    </lineage>
</organism>
<dbReference type="Pfam" id="PF13621">
    <property type="entry name" value="Cupin_8"/>
    <property type="match status" value="1"/>
</dbReference>
<evidence type="ECO:0000256" key="1">
    <source>
        <dbReference type="SAM" id="SignalP"/>
    </source>
</evidence>
<evidence type="ECO:0000259" key="2">
    <source>
        <dbReference type="PROSITE" id="PS51184"/>
    </source>
</evidence>
<evidence type="ECO:0000313" key="3">
    <source>
        <dbReference type="EMBL" id="CAD9290192.1"/>
    </source>
</evidence>